<dbReference type="InterPro" id="IPR000515">
    <property type="entry name" value="MetI-like"/>
</dbReference>
<dbReference type="InterPro" id="IPR035906">
    <property type="entry name" value="MetI-like_sf"/>
</dbReference>
<feature type="transmembrane region" description="Helical" evidence="7">
    <location>
        <begin position="199"/>
        <end position="224"/>
    </location>
</feature>
<evidence type="ECO:0000256" key="5">
    <source>
        <dbReference type="ARBA" id="ARBA00022989"/>
    </source>
</evidence>
<dbReference type="Proteomes" id="UP001244427">
    <property type="component" value="Unassembled WGS sequence"/>
</dbReference>
<evidence type="ECO:0000256" key="6">
    <source>
        <dbReference type="ARBA" id="ARBA00023136"/>
    </source>
</evidence>
<feature type="transmembrane region" description="Helical" evidence="7">
    <location>
        <begin position="91"/>
        <end position="113"/>
    </location>
</feature>
<protein>
    <submittedName>
        <fullName evidence="9">Multiple sugar transport system permease protein</fullName>
    </submittedName>
</protein>
<dbReference type="GO" id="GO:0005886">
    <property type="term" value="C:plasma membrane"/>
    <property type="evidence" value="ECO:0007669"/>
    <property type="project" value="UniProtKB-SubCell"/>
</dbReference>
<accession>A0AAW8EYF6</accession>
<evidence type="ECO:0000313" key="10">
    <source>
        <dbReference type="Proteomes" id="UP001244427"/>
    </source>
</evidence>
<dbReference type="GO" id="GO:0055085">
    <property type="term" value="P:transmembrane transport"/>
    <property type="evidence" value="ECO:0007669"/>
    <property type="project" value="InterPro"/>
</dbReference>
<keyword evidence="4 7" id="KW-0812">Transmembrane</keyword>
<comment type="similarity">
    <text evidence="7">Belongs to the binding-protein-dependent transport system permease family.</text>
</comment>
<dbReference type="EMBL" id="JAUSXV010000001">
    <property type="protein sequence ID" value="MDQ0648042.1"/>
    <property type="molecule type" value="Genomic_DNA"/>
</dbReference>
<keyword evidence="10" id="KW-1185">Reference proteome</keyword>
<proteinExistence type="inferred from homology"/>
<dbReference type="Gene3D" id="1.10.3720.10">
    <property type="entry name" value="MetI-like"/>
    <property type="match status" value="1"/>
</dbReference>
<dbReference type="PANTHER" id="PTHR43744">
    <property type="entry name" value="ABC TRANSPORTER PERMEASE PROTEIN MG189-RELATED-RELATED"/>
    <property type="match status" value="1"/>
</dbReference>
<keyword evidence="6 7" id="KW-0472">Membrane</keyword>
<comment type="subcellular location">
    <subcellularLocation>
        <location evidence="1 7">Cell membrane</location>
        <topology evidence="1 7">Multi-pass membrane protein</topology>
    </subcellularLocation>
</comment>
<keyword evidence="3" id="KW-1003">Cell membrane</keyword>
<evidence type="ECO:0000313" key="9">
    <source>
        <dbReference type="EMBL" id="MDQ0648042.1"/>
    </source>
</evidence>
<evidence type="ECO:0000259" key="8">
    <source>
        <dbReference type="PROSITE" id="PS50928"/>
    </source>
</evidence>
<organism evidence="9 10">
    <name type="scientific">Microbacterium natoriense</name>
    <dbReference type="NCBI Taxonomy" id="284570"/>
    <lineage>
        <taxon>Bacteria</taxon>
        <taxon>Bacillati</taxon>
        <taxon>Actinomycetota</taxon>
        <taxon>Actinomycetes</taxon>
        <taxon>Micrococcales</taxon>
        <taxon>Microbacteriaceae</taxon>
        <taxon>Microbacterium</taxon>
    </lineage>
</organism>
<dbReference type="SUPFAM" id="SSF161098">
    <property type="entry name" value="MetI-like"/>
    <property type="match status" value="1"/>
</dbReference>
<dbReference type="Pfam" id="PF00528">
    <property type="entry name" value="BPD_transp_1"/>
    <property type="match status" value="1"/>
</dbReference>
<feature type="transmembrane region" description="Helical" evidence="7">
    <location>
        <begin position="155"/>
        <end position="178"/>
    </location>
</feature>
<reference evidence="9 10" key="1">
    <citation type="submission" date="2023-07" db="EMBL/GenBank/DDBJ databases">
        <title>Comparative genomics of wheat-associated soil bacteria to identify genetic determinants of phenazine resistance.</title>
        <authorList>
            <person name="Mouncey N."/>
        </authorList>
    </citation>
    <scope>NUCLEOTIDE SEQUENCE [LARGE SCALE GENOMIC DNA]</scope>
    <source>
        <strain evidence="9 10">W4I9-1</strain>
    </source>
</reference>
<evidence type="ECO:0000256" key="7">
    <source>
        <dbReference type="RuleBase" id="RU363032"/>
    </source>
</evidence>
<evidence type="ECO:0000256" key="1">
    <source>
        <dbReference type="ARBA" id="ARBA00004651"/>
    </source>
</evidence>
<dbReference type="PANTHER" id="PTHR43744:SF8">
    <property type="entry name" value="SN-GLYCEROL-3-PHOSPHATE TRANSPORT SYSTEM PERMEASE PROTEIN UGPE"/>
    <property type="match status" value="1"/>
</dbReference>
<dbReference type="AlphaFoldDB" id="A0AAW8EYF6"/>
<name>A0AAW8EYF6_9MICO</name>
<evidence type="ECO:0000256" key="2">
    <source>
        <dbReference type="ARBA" id="ARBA00022448"/>
    </source>
</evidence>
<evidence type="ECO:0000256" key="4">
    <source>
        <dbReference type="ARBA" id="ARBA00022692"/>
    </source>
</evidence>
<comment type="caution">
    <text evidence="9">The sequence shown here is derived from an EMBL/GenBank/DDBJ whole genome shotgun (WGS) entry which is preliminary data.</text>
</comment>
<dbReference type="PROSITE" id="PS50928">
    <property type="entry name" value="ABC_TM1"/>
    <property type="match status" value="1"/>
</dbReference>
<feature type="transmembrane region" description="Helical" evidence="7">
    <location>
        <begin position="120"/>
        <end position="143"/>
    </location>
</feature>
<gene>
    <name evidence="9" type="ORF">QFZ53_002238</name>
</gene>
<feature type="transmembrane region" description="Helical" evidence="7">
    <location>
        <begin position="26"/>
        <end position="46"/>
    </location>
</feature>
<feature type="domain" description="ABC transmembrane type-1" evidence="8">
    <location>
        <begin position="87"/>
        <end position="303"/>
    </location>
</feature>
<keyword evidence="5 7" id="KW-1133">Transmembrane helix</keyword>
<evidence type="ECO:0000256" key="3">
    <source>
        <dbReference type="ARBA" id="ARBA00022475"/>
    </source>
</evidence>
<keyword evidence="2 7" id="KW-0813">Transport</keyword>
<sequence length="303" mass="32743">MTATQALIVTASNPTSSKRDQVARRWLATVGILATIVYLIPVYWMVVTSLKTSEAVFRVPPDLIPLPATVESYATAVFSDPDIARGLLNSAIIAIGTTLFTLVLALPAAYGLAKLKVRGIGVVMMLMLIVQMVPSINLALPMFVLFSSAGLVNSYLGLIIANCALAVPLAITILRPYFLSVPTEVVEAAKMDGCSEITSFIRIALPISMPGVITVAVISFLGAWGEFVFGLSLATSEHIQPITIVLAEITNEFGGPVERPHGGLRRRRVAGHRGFHLPAAVHRRRSHRRRHESVISRERKDGS</sequence>
<keyword evidence="9" id="KW-0762">Sugar transport</keyword>
<dbReference type="RefSeq" id="WP_307296384.1">
    <property type="nucleotide sequence ID" value="NZ_JAUSXV010000001.1"/>
</dbReference>
<dbReference type="CDD" id="cd06261">
    <property type="entry name" value="TM_PBP2"/>
    <property type="match status" value="1"/>
</dbReference>